<dbReference type="PANTHER" id="PTHR30118:SF6">
    <property type="entry name" value="HTH-TYPE TRANSCRIPTIONAL REGULATOR LEUO"/>
    <property type="match status" value="1"/>
</dbReference>
<dbReference type="Pfam" id="PF03466">
    <property type="entry name" value="LysR_substrate"/>
    <property type="match status" value="1"/>
</dbReference>
<feature type="domain" description="HTH lysR-type" evidence="7">
    <location>
        <begin position="6"/>
        <end position="63"/>
    </location>
</feature>
<dbReference type="Gene3D" id="1.10.10.10">
    <property type="entry name" value="Winged helix-like DNA-binding domain superfamily/Winged helix DNA-binding domain"/>
    <property type="match status" value="1"/>
</dbReference>
<dbReference type="Gene3D" id="3.40.190.10">
    <property type="entry name" value="Periplasmic binding protein-like II"/>
    <property type="match status" value="2"/>
</dbReference>
<dbReference type="PRINTS" id="PR00039">
    <property type="entry name" value="HTHLYSR"/>
</dbReference>
<dbReference type="Pfam" id="PF00126">
    <property type="entry name" value="HTH_1"/>
    <property type="match status" value="1"/>
</dbReference>
<dbReference type="SUPFAM" id="SSF53850">
    <property type="entry name" value="Periplasmic binding protein-like II"/>
    <property type="match status" value="1"/>
</dbReference>
<keyword evidence="3" id="KW-0678">Repressor</keyword>
<evidence type="ECO:0000259" key="7">
    <source>
        <dbReference type="PROSITE" id="PS50931"/>
    </source>
</evidence>
<evidence type="ECO:0000256" key="2">
    <source>
        <dbReference type="ARBA" id="ARBA00022458"/>
    </source>
</evidence>
<protein>
    <submittedName>
        <fullName evidence="8">LysR family nod box-dependent transcriptional activator</fullName>
    </submittedName>
</protein>
<proteinExistence type="inferred from homology"/>
<evidence type="ECO:0000256" key="3">
    <source>
        <dbReference type="ARBA" id="ARBA00022491"/>
    </source>
</evidence>
<dbReference type="InterPro" id="IPR005119">
    <property type="entry name" value="LysR_subst-bd"/>
</dbReference>
<dbReference type="CDD" id="cd08462">
    <property type="entry name" value="PBP2_NodD"/>
    <property type="match status" value="1"/>
</dbReference>
<evidence type="ECO:0000256" key="6">
    <source>
        <dbReference type="ARBA" id="ARBA00023163"/>
    </source>
</evidence>
<evidence type="ECO:0000256" key="4">
    <source>
        <dbReference type="ARBA" id="ARBA00023015"/>
    </source>
</evidence>
<name>A0ABS4R7P7_9HYPH</name>
<comment type="similarity">
    <text evidence="1">Belongs to the LysR transcriptional regulatory family.</text>
</comment>
<organism evidence="8 9">
    <name type="scientific">Sinorhizobium kostiense</name>
    <dbReference type="NCBI Taxonomy" id="76747"/>
    <lineage>
        <taxon>Bacteria</taxon>
        <taxon>Pseudomonadati</taxon>
        <taxon>Pseudomonadota</taxon>
        <taxon>Alphaproteobacteria</taxon>
        <taxon>Hyphomicrobiales</taxon>
        <taxon>Rhizobiaceae</taxon>
        <taxon>Sinorhizobium/Ensifer group</taxon>
        <taxon>Sinorhizobium</taxon>
    </lineage>
</organism>
<dbReference type="InterPro" id="IPR037416">
    <property type="entry name" value="NodD_PBP2"/>
</dbReference>
<dbReference type="InterPro" id="IPR036390">
    <property type="entry name" value="WH_DNA-bd_sf"/>
</dbReference>
<keyword evidence="6" id="KW-0804">Transcription</keyword>
<keyword evidence="2" id="KW-0536">Nodulation</keyword>
<evidence type="ECO:0000313" key="9">
    <source>
        <dbReference type="Proteomes" id="UP000730739"/>
    </source>
</evidence>
<dbReference type="InterPro" id="IPR036388">
    <property type="entry name" value="WH-like_DNA-bd_sf"/>
</dbReference>
<dbReference type="PANTHER" id="PTHR30118">
    <property type="entry name" value="HTH-TYPE TRANSCRIPTIONAL REGULATOR LEUO-RELATED"/>
    <property type="match status" value="1"/>
</dbReference>
<evidence type="ECO:0000313" key="8">
    <source>
        <dbReference type="EMBL" id="MBP2238927.1"/>
    </source>
</evidence>
<dbReference type="Proteomes" id="UP000730739">
    <property type="component" value="Unassembled WGS sequence"/>
</dbReference>
<dbReference type="SUPFAM" id="SSF46785">
    <property type="entry name" value="Winged helix' DNA-binding domain"/>
    <property type="match status" value="1"/>
</dbReference>
<evidence type="ECO:0000256" key="1">
    <source>
        <dbReference type="ARBA" id="ARBA00009437"/>
    </source>
</evidence>
<dbReference type="InterPro" id="IPR000847">
    <property type="entry name" value="LysR_HTH_N"/>
</dbReference>
<evidence type="ECO:0000256" key="5">
    <source>
        <dbReference type="ARBA" id="ARBA00023125"/>
    </source>
</evidence>
<dbReference type="EMBL" id="JAGILA010000010">
    <property type="protein sequence ID" value="MBP2238927.1"/>
    <property type="molecule type" value="Genomic_DNA"/>
</dbReference>
<keyword evidence="9" id="KW-1185">Reference proteome</keyword>
<dbReference type="RefSeq" id="WP_209606349.1">
    <property type="nucleotide sequence ID" value="NZ_JAGILA010000010.1"/>
</dbReference>
<comment type="caution">
    <text evidence="8">The sequence shown here is derived from an EMBL/GenBank/DDBJ whole genome shotgun (WGS) entry which is preliminary data.</text>
</comment>
<sequence length="311" mass="34958">MRFKGLDLNLLVAFDALTTKRSVTEAARSIKLSQPAMSSALRRLRAYFGDELFTMRGRELIPTPRAEALAPAVRDALLHIQFSILSWDMFNPALSQRRFRIILSDFMTHVFFEKVVERVAREAPAVGFELLSPDDDPDELLRRGEIDFLILPELFMSNVYPQATLFDETLVCVGCPTNEQLSQQLSFERYMSMGHVAAKFGSALAPSIEESLLLRHAIEKRIEIVAPAFSLIPPLLSGTHRIATIPLRLARHFAKTMPLRIVELPLPVPAFTMAVQWPALHDRDQASIWMREILLQEAASIAAPNKTVGTP</sequence>
<keyword evidence="4" id="KW-0805">Transcription regulation</keyword>
<dbReference type="PROSITE" id="PS50931">
    <property type="entry name" value="HTH_LYSR"/>
    <property type="match status" value="1"/>
</dbReference>
<keyword evidence="5" id="KW-0238">DNA-binding</keyword>
<accession>A0ABS4R7P7</accession>
<dbReference type="InterPro" id="IPR050389">
    <property type="entry name" value="LysR-type_TF"/>
</dbReference>
<reference evidence="8 9" key="1">
    <citation type="submission" date="2021-03" db="EMBL/GenBank/DDBJ databases">
        <title>Genomic Encyclopedia of Type Strains, Phase IV (KMG-IV): sequencing the most valuable type-strain genomes for metagenomic binning, comparative biology and taxonomic classification.</title>
        <authorList>
            <person name="Goeker M."/>
        </authorList>
    </citation>
    <scope>NUCLEOTIDE SEQUENCE [LARGE SCALE GENOMIC DNA]</scope>
    <source>
        <strain evidence="8 9">DSM 13372</strain>
    </source>
</reference>
<gene>
    <name evidence="8" type="ORF">J2Z31_005468</name>
</gene>